<organism evidence="5 6">
    <name type="scientific">Conexibacter woesei (strain DSM 14684 / CCUG 47730 / CIP 108061 / JCM 11494 / NBRC 100937 / ID131577)</name>
    <dbReference type="NCBI Taxonomy" id="469383"/>
    <lineage>
        <taxon>Bacteria</taxon>
        <taxon>Bacillati</taxon>
        <taxon>Actinomycetota</taxon>
        <taxon>Thermoleophilia</taxon>
        <taxon>Solirubrobacterales</taxon>
        <taxon>Conexibacteraceae</taxon>
        <taxon>Conexibacter</taxon>
    </lineage>
</organism>
<dbReference type="AlphaFoldDB" id="D3F3I5"/>
<reference evidence="5 6" key="1">
    <citation type="journal article" date="2010" name="Stand. Genomic Sci.">
        <title>Complete genome sequence of Conexibacter woesei type strain (ID131577).</title>
        <authorList>
            <person name="Pukall R."/>
            <person name="Lapidus A."/>
            <person name="Glavina Del Rio T."/>
            <person name="Copeland A."/>
            <person name="Tice H."/>
            <person name="Cheng J.-F."/>
            <person name="Lucas S."/>
            <person name="Chen F."/>
            <person name="Nolan M."/>
            <person name="Bruce D."/>
            <person name="Goodwin L."/>
            <person name="Pitluck S."/>
            <person name="Mavromatis K."/>
            <person name="Ivanova N."/>
            <person name="Ovchinnikova G."/>
            <person name="Pati A."/>
            <person name="Chen A."/>
            <person name="Palaniappan K."/>
            <person name="Land M."/>
            <person name="Hauser L."/>
            <person name="Chang Y.-J."/>
            <person name="Jeffries C.D."/>
            <person name="Chain P."/>
            <person name="Meincke L."/>
            <person name="Sims D."/>
            <person name="Brettin T."/>
            <person name="Detter J.C."/>
            <person name="Rohde M."/>
            <person name="Goeker M."/>
            <person name="Bristow J."/>
            <person name="Eisen J.A."/>
            <person name="Markowitz V."/>
            <person name="Kyrpides N.C."/>
            <person name="Klenk H.-P."/>
            <person name="Hugenholtz P."/>
        </authorList>
    </citation>
    <scope>NUCLEOTIDE SEQUENCE [LARGE SCALE GENOMIC DNA]</scope>
    <source>
        <strain evidence="6">DSM 14684 / CIP 108061 / JCM 11494 / NBRC 100937 / ID131577</strain>
    </source>
</reference>
<gene>
    <name evidence="5" type="ordered locus">Cwoe_3933</name>
</gene>
<dbReference type="Proteomes" id="UP000008229">
    <property type="component" value="Chromosome"/>
</dbReference>
<dbReference type="STRING" id="469383.Cwoe_3933"/>
<dbReference type="PANTHER" id="PTHR11516:SF60">
    <property type="entry name" value="PYRUVATE DEHYDROGENASE E1 COMPONENT SUBUNIT ALPHA"/>
    <property type="match status" value="1"/>
</dbReference>
<dbReference type="KEGG" id="cwo:Cwoe_3933"/>
<evidence type="ECO:0000313" key="6">
    <source>
        <dbReference type="Proteomes" id="UP000008229"/>
    </source>
</evidence>
<keyword evidence="5" id="KW-0670">Pyruvate</keyword>
<dbReference type="CDD" id="cd02000">
    <property type="entry name" value="TPP_E1_PDC_ADC_BCADC"/>
    <property type="match status" value="1"/>
</dbReference>
<dbReference type="InterPro" id="IPR050642">
    <property type="entry name" value="PDH_E1_Alpha_Subunit"/>
</dbReference>
<accession>D3F3I5</accession>
<dbReference type="RefSeq" id="WP_012935401.1">
    <property type="nucleotide sequence ID" value="NC_013739.1"/>
</dbReference>
<evidence type="ECO:0000259" key="4">
    <source>
        <dbReference type="Pfam" id="PF00676"/>
    </source>
</evidence>
<dbReference type="PANTHER" id="PTHR11516">
    <property type="entry name" value="PYRUVATE DEHYDROGENASE E1 COMPONENT, ALPHA SUBUNIT BACTERIAL AND ORGANELLAR"/>
    <property type="match status" value="1"/>
</dbReference>
<dbReference type="GO" id="GO:0000287">
    <property type="term" value="F:magnesium ion binding"/>
    <property type="evidence" value="ECO:0007669"/>
    <property type="project" value="UniProtKB-ARBA"/>
</dbReference>
<keyword evidence="3" id="KW-0786">Thiamine pyrophosphate</keyword>
<dbReference type="Pfam" id="PF00676">
    <property type="entry name" value="E1_dh"/>
    <property type="match status" value="1"/>
</dbReference>
<protein>
    <submittedName>
        <fullName evidence="5">Pyruvate dehydrogenase (Acetyl-transferring)</fullName>
        <ecNumber evidence="5">1.2.4.1</ecNumber>
    </submittedName>
</protein>
<keyword evidence="2 5" id="KW-0560">Oxidoreductase</keyword>
<dbReference type="InterPro" id="IPR001017">
    <property type="entry name" value="DH_E1"/>
</dbReference>
<keyword evidence="6" id="KW-1185">Reference proteome</keyword>
<proteinExistence type="predicted"/>
<evidence type="ECO:0000313" key="5">
    <source>
        <dbReference type="EMBL" id="ADB52350.1"/>
    </source>
</evidence>
<sequence length="327" mass="33794">MSGARPAAAPPLDPDVLLGDVRTMARIRAFEERVSRAFKDGRIPGFVHVSIGQEAVAAGVCGSLERRDMITTTHRGHGHCLAKGADAGAMMAELFGRASGTCGGKGGSMHIADTALGVLGANGIVGAGIPIAVGAALAARIRGTGAVAVAFAGEGTVHSGAFHEALTLAVLWEAPVVFVIENNRFAEFTDSEAMWRGAPLLERALGYGLAAAERVDGNDAVAVRAAAGGAIEACRAGGGPRLLEAMTYRHHGHYEGDPAAYRDEAETAAWLERDPLQVARRVLASEGRAEEVDALRAAAEQEMDRAVADALAAPSPEPATALHHVYA</sequence>
<dbReference type="EMBL" id="CP001854">
    <property type="protein sequence ID" value="ADB52350.1"/>
    <property type="molecule type" value="Genomic_DNA"/>
</dbReference>
<dbReference type="InterPro" id="IPR029061">
    <property type="entry name" value="THDP-binding"/>
</dbReference>
<feature type="domain" description="Dehydrogenase E1 component" evidence="4">
    <location>
        <begin position="23"/>
        <end position="318"/>
    </location>
</feature>
<name>D3F3I5_CONWI</name>
<dbReference type="GO" id="GO:0004739">
    <property type="term" value="F:pyruvate dehydrogenase (acetyl-transferring) activity"/>
    <property type="evidence" value="ECO:0007669"/>
    <property type="project" value="UniProtKB-EC"/>
</dbReference>
<dbReference type="GO" id="GO:0006086">
    <property type="term" value="P:pyruvate decarboxylation to acetyl-CoA"/>
    <property type="evidence" value="ECO:0007669"/>
    <property type="project" value="TreeGrafter"/>
</dbReference>
<dbReference type="eggNOG" id="COG1071">
    <property type="taxonomic scope" value="Bacteria"/>
</dbReference>
<evidence type="ECO:0000256" key="3">
    <source>
        <dbReference type="ARBA" id="ARBA00023052"/>
    </source>
</evidence>
<reference evidence="6" key="2">
    <citation type="submission" date="2010-01" db="EMBL/GenBank/DDBJ databases">
        <title>The complete genome of Conexibacter woesei DSM 14684.</title>
        <authorList>
            <consortium name="US DOE Joint Genome Institute (JGI-PGF)"/>
            <person name="Lucas S."/>
            <person name="Copeland A."/>
            <person name="Lapidus A."/>
            <person name="Glavina del Rio T."/>
            <person name="Dalin E."/>
            <person name="Tice H."/>
            <person name="Bruce D."/>
            <person name="Goodwin L."/>
            <person name="Pitluck S."/>
            <person name="Kyrpides N."/>
            <person name="Mavromatis K."/>
            <person name="Ivanova N."/>
            <person name="Mikhailova N."/>
            <person name="Chertkov O."/>
            <person name="Brettin T."/>
            <person name="Detter J.C."/>
            <person name="Han C."/>
            <person name="Larimer F."/>
            <person name="Land M."/>
            <person name="Hauser L."/>
            <person name="Markowitz V."/>
            <person name="Cheng J.-F."/>
            <person name="Hugenholtz P."/>
            <person name="Woyke T."/>
            <person name="Wu D."/>
            <person name="Pukall R."/>
            <person name="Steenblock K."/>
            <person name="Schneider S."/>
            <person name="Klenk H.-P."/>
            <person name="Eisen J.A."/>
        </authorList>
    </citation>
    <scope>NUCLEOTIDE SEQUENCE [LARGE SCALE GENOMIC DNA]</scope>
    <source>
        <strain evidence="6">DSM 14684 / CIP 108061 / JCM 11494 / NBRC 100937 / ID131577</strain>
    </source>
</reference>
<evidence type="ECO:0000256" key="1">
    <source>
        <dbReference type="ARBA" id="ARBA00001964"/>
    </source>
</evidence>
<dbReference type="EC" id="1.2.4.1" evidence="5"/>
<evidence type="ECO:0000256" key="2">
    <source>
        <dbReference type="ARBA" id="ARBA00023002"/>
    </source>
</evidence>
<dbReference type="Gene3D" id="3.40.50.970">
    <property type="match status" value="1"/>
</dbReference>
<comment type="cofactor">
    <cofactor evidence="1">
        <name>thiamine diphosphate</name>
        <dbReference type="ChEBI" id="CHEBI:58937"/>
    </cofactor>
</comment>
<dbReference type="SUPFAM" id="SSF52518">
    <property type="entry name" value="Thiamin diphosphate-binding fold (THDP-binding)"/>
    <property type="match status" value="1"/>
</dbReference>
<dbReference type="HOGENOM" id="CLU_029393_5_0_11"/>